<feature type="region of interest" description="Disordered" evidence="1">
    <location>
        <begin position="1"/>
        <end position="22"/>
    </location>
</feature>
<gene>
    <name evidence="2" type="ORF">J1N35_018769</name>
</gene>
<dbReference type="EMBL" id="JAIQCV010000006">
    <property type="protein sequence ID" value="KAH1091512.1"/>
    <property type="molecule type" value="Genomic_DNA"/>
</dbReference>
<accession>A0A9D3VQY7</accession>
<dbReference type="AlphaFoldDB" id="A0A9D3VQY7"/>
<proteinExistence type="predicted"/>
<organism evidence="2 3">
    <name type="scientific">Gossypium stocksii</name>
    <dbReference type="NCBI Taxonomy" id="47602"/>
    <lineage>
        <taxon>Eukaryota</taxon>
        <taxon>Viridiplantae</taxon>
        <taxon>Streptophyta</taxon>
        <taxon>Embryophyta</taxon>
        <taxon>Tracheophyta</taxon>
        <taxon>Spermatophyta</taxon>
        <taxon>Magnoliopsida</taxon>
        <taxon>eudicotyledons</taxon>
        <taxon>Gunneridae</taxon>
        <taxon>Pentapetalae</taxon>
        <taxon>rosids</taxon>
        <taxon>malvids</taxon>
        <taxon>Malvales</taxon>
        <taxon>Malvaceae</taxon>
        <taxon>Malvoideae</taxon>
        <taxon>Gossypium</taxon>
    </lineage>
</organism>
<reference evidence="2 3" key="1">
    <citation type="journal article" date="2021" name="Plant Biotechnol. J.">
        <title>Multi-omics assisted identification of the key and species-specific regulatory components of drought-tolerant mechanisms in Gossypium stocksii.</title>
        <authorList>
            <person name="Yu D."/>
            <person name="Ke L."/>
            <person name="Zhang D."/>
            <person name="Wu Y."/>
            <person name="Sun Y."/>
            <person name="Mei J."/>
            <person name="Sun J."/>
            <person name="Sun Y."/>
        </authorList>
    </citation>
    <scope>NUCLEOTIDE SEQUENCE [LARGE SCALE GENOMIC DNA]</scope>
    <source>
        <strain evidence="3">cv. E1</strain>
        <tissue evidence="2">Leaf</tissue>
    </source>
</reference>
<dbReference type="OrthoDB" id="913124at2759"/>
<evidence type="ECO:0000313" key="3">
    <source>
        <dbReference type="Proteomes" id="UP000828251"/>
    </source>
</evidence>
<comment type="caution">
    <text evidence="2">The sequence shown here is derived from an EMBL/GenBank/DDBJ whole genome shotgun (WGS) entry which is preliminary data.</text>
</comment>
<feature type="compositionally biased region" description="Basic and acidic residues" evidence="1">
    <location>
        <begin position="1"/>
        <end position="17"/>
    </location>
</feature>
<evidence type="ECO:0000313" key="2">
    <source>
        <dbReference type="EMBL" id="KAH1091512.1"/>
    </source>
</evidence>
<dbReference type="Proteomes" id="UP000828251">
    <property type="component" value="Unassembled WGS sequence"/>
</dbReference>
<name>A0A9D3VQY7_9ROSI</name>
<sequence length="172" mass="19191">MAVDSHVDSSKTTDKNRPIPSRGCTYHSRINVLPPEAYLHGNLTFTSDTDWNSLSLTDFNIALSFVTEEYAMTSAYANRLCSFSTDFKAVEAFALLTDNAESMYSPKTPKDLWFHLHVACQVDPLDAQCLDSMELFLGTPSSFCFVPPGVRSAPAEFYGNIRMKCPLKSNLR</sequence>
<protein>
    <submittedName>
        <fullName evidence="2">Uncharacterized protein</fullName>
    </submittedName>
</protein>
<keyword evidence="3" id="KW-1185">Reference proteome</keyword>
<evidence type="ECO:0000256" key="1">
    <source>
        <dbReference type="SAM" id="MobiDB-lite"/>
    </source>
</evidence>